<evidence type="ECO:0000313" key="6">
    <source>
        <dbReference type="Proteomes" id="UP000594638"/>
    </source>
</evidence>
<evidence type="ECO:0000256" key="1">
    <source>
        <dbReference type="ARBA" id="ARBA00009995"/>
    </source>
</evidence>
<dbReference type="Gene3D" id="3.40.50.2000">
    <property type="entry name" value="Glycogen Phosphorylase B"/>
    <property type="match status" value="2"/>
</dbReference>
<evidence type="ECO:0000313" key="5">
    <source>
        <dbReference type="EMBL" id="CAA2968299.1"/>
    </source>
</evidence>
<reference evidence="5 6" key="1">
    <citation type="submission" date="2019-12" db="EMBL/GenBank/DDBJ databases">
        <authorList>
            <person name="Alioto T."/>
            <person name="Alioto T."/>
            <person name="Gomez Garrido J."/>
        </authorList>
    </citation>
    <scope>NUCLEOTIDE SEQUENCE [LARGE SCALE GENOMIC DNA]</scope>
</reference>
<dbReference type="FunFam" id="3.40.50.2000:FF:000061">
    <property type="entry name" value="UDP-glycosyltransferase 83A1"/>
    <property type="match status" value="1"/>
</dbReference>
<comment type="similarity">
    <text evidence="1 3">Belongs to the UDP-glycosyltransferase family.</text>
</comment>
<evidence type="ECO:0000256" key="2">
    <source>
        <dbReference type="ARBA" id="ARBA00022679"/>
    </source>
</evidence>
<dbReference type="EMBL" id="CACTIH010001903">
    <property type="protein sequence ID" value="CAA2968299.1"/>
    <property type="molecule type" value="Genomic_DNA"/>
</dbReference>
<proteinExistence type="inferred from homology"/>
<keyword evidence="2 3" id="KW-0808">Transferase</keyword>
<gene>
    <name evidence="5" type="ORF">OLEA9_A054211</name>
</gene>
<dbReference type="InterPro" id="IPR002213">
    <property type="entry name" value="UDP_glucos_trans"/>
</dbReference>
<dbReference type="InterPro" id="IPR035595">
    <property type="entry name" value="UDP_glycos_trans_CS"/>
</dbReference>
<evidence type="ECO:0000256" key="3">
    <source>
        <dbReference type="RuleBase" id="RU003718"/>
    </source>
</evidence>
<organism evidence="5 6">
    <name type="scientific">Olea europaea subsp. europaea</name>
    <dbReference type="NCBI Taxonomy" id="158383"/>
    <lineage>
        <taxon>Eukaryota</taxon>
        <taxon>Viridiplantae</taxon>
        <taxon>Streptophyta</taxon>
        <taxon>Embryophyta</taxon>
        <taxon>Tracheophyta</taxon>
        <taxon>Spermatophyta</taxon>
        <taxon>Magnoliopsida</taxon>
        <taxon>eudicotyledons</taxon>
        <taxon>Gunneridae</taxon>
        <taxon>Pentapetalae</taxon>
        <taxon>asterids</taxon>
        <taxon>lamiids</taxon>
        <taxon>Lamiales</taxon>
        <taxon>Oleaceae</taxon>
        <taxon>Oleeae</taxon>
        <taxon>Olea</taxon>
    </lineage>
</organism>
<dbReference type="PROSITE" id="PS00375">
    <property type="entry name" value="UDPGT"/>
    <property type="match status" value="1"/>
</dbReference>
<sequence length="452" mass="51030">MDQPHVLMIPYPVQGHVIPLMELAQCLAKENIKITFVNTESTHHLIIDSLSGREILEDRIYLVSIPDGLESNDRNVPGKLTEAVYKVMPRKIVELIQEMNISEDEKITCVIADQSLGWAQEVAKNMGIRRAAFFPAAAASLVLGFRIPKLIDDGIIDNEGTPKQNQKFQFAPAMPIMSTLDFVWTRFQNMKMRKLIFDLMIQNSKAVKSADWLICNSTYDLEQGAFTLAPEIVPIGPLLPSTRLGNPAGHFWAEDSDCLKWLDQQPPCSVIYVAFGSLTVFNKLQFHELALALELTNRPFLWVMRPEYTNGATEAFPEGFLDRASTKGKLIGWAPQQKVLSHPSTACFLSHCGWNSTVESVSNGVPILCWPYFADQFINQSYICDIWKVGLQFEQDASGIITCEEIKNKMDQLLGDSNFKERALHLKELMMRSVRGGKSSKNLNDFIEWIKK</sequence>
<dbReference type="Proteomes" id="UP000594638">
    <property type="component" value="Unassembled WGS sequence"/>
</dbReference>
<protein>
    <recommendedName>
        <fullName evidence="4">Glycosyltransferase</fullName>
        <ecNumber evidence="4">2.4.1.-</ecNumber>
    </recommendedName>
</protein>
<name>A0A8S0QMU8_OLEEU</name>
<dbReference type="AlphaFoldDB" id="A0A8S0QMU8"/>
<dbReference type="GO" id="GO:0080044">
    <property type="term" value="F:quercetin 7-O-glucosyltransferase activity"/>
    <property type="evidence" value="ECO:0007669"/>
    <property type="project" value="TreeGrafter"/>
</dbReference>
<dbReference type="Pfam" id="PF00201">
    <property type="entry name" value="UDPGT"/>
    <property type="match status" value="1"/>
</dbReference>
<dbReference type="PANTHER" id="PTHR11926:SF1555">
    <property type="entry name" value="UDP-GLYCOSYLTRANSFERASE 83A1-LIKE"/>
    <property type="match status" value="1"/>
</dbReference>
<dbReference type="GO" id="GO:0080043">
    <property type="term" value="F:quercetin 3-O-glucosyltransferase activity"/>
    <property type="evidence" value="ECO:0007669"/>
    <property type="project" value="TreeGrafter"/>
</dbReference>
<dbReference type="Gramene" id="OE9A054211T1">
    <property type="protein sequence ID" value="OE9A054211C1"/>
    <property type="gene ID" value="OE9A054211"/>
</dbReference>
<dbReference type="CDD" id="cd03784">
    <property type="entry name" value="GT1_Gtf-like"/>
    <property type="match status" value="1"/>
</dbReference>
<dbReference type="EC" id="2.4.1.-" evidence="4"/>
<dbReference type="PANTHER" id="PTHR11926">
    <property type="entry name" value="GLUCOSYL/GLUCURONOSYL TRANSFERASES"/>
    <property type="match status" value="1"/>
</dbReference>
<evidence type="ECO:0000256" key="4">
    <source>
        <dbReference type="RuleBase" id="RU362057"/>
    </source>
</evidence>
<comment type="caution">
    <text evidence="5">The sequence shown here is derived from an EMBL/GenBank/DDBJ whole genome shotgun (WGS) entry which is preliminary data.</text>
</comment>
<dbReference type="FunFam" id="3.40.50.2000:FF:000108">
    <property type="entry name" value="UDP-glycosyltransferase 83A1"/>
    <property type="match status" value="1"/>
</dbReference>
<accession>A0A8S0QMU8</accession>
<keyword evidence="6" id="KW-1185">Reference proteome</keyword>
<keyword evidence="3" id="KW-0328">Glycosyltransferase</keyword>
<dbReference type="SUPFAM" id="SSF53756">
    <property type="entry name" value="UDP-Glycosyltransferase/glycogen phosphorylase"/>
    <property type="match status" value="1"/>
</dbReference>
<dbReference type="OrthoDB" id="5835829at2759"/>